<dbReference type="EMBL" id="OZ034828">
    <property type="protein sequence ID" value="CAL1684810.1"/>
    <property type="molecule type" value="Genomic_DNA"/>
</dbReference>
<protein>
    <submittedName>
        <fullName evidence="2">Uncharacterized protein</fullName>
    </submittedName>
</protein>
<name>A0AAV2P0X0_9HYME</name>
<evidence type="ECO:0000256" key="1">
    <source>
        <dbReference type="SAM" id="MobiDB-lite"/>
    </source>
</evidence>
<feature type="region of interest" description="Disordered" evidence="1">
    <location>
        <begin position="50"/>
        <end position="88"/>
    </location>
</feature>
<keyword evidence="3" id="KW-1185">Reference proteome</keyword>
<dbReference type="AlphaFoldDB" id="A0AAV2P0X0"/>
<organism evidence="2 3">
    <name type="scientific">Lasius platythorax</name>
    <dbReference type="NCBI Taxonomy" id="488582"/>
    <lineage>
        <taxon>Eukaryota</taxon>
        <taxon>Metazoa</taxon>
        <taxon>Ecdysozoa</taxon>
        <taxon>Arthropoda</taxon>
        <taxon>Hexapoda</taxon>
        <taxon>Insecta</taxon>
        <taxon>Pterygota</taxon>
        <taxon>Neoptera</taxon>
        <taxon>Endopterygota</taxon>
        <taxon>Hymenoptera</taxon>
        <taxon>Apocrita</taxon>
        <taxon>Aculeata</taxon>
        <taxon>Formicoidea</taxon>
        <taxon>Formicidae</taxon>
        <taxon>Formicinae</taxon>
        <taxon>Lasius</taxon>
        <taxon>Lasius</taxon>
    </lineage>
</organism>
<dbReference type="Proteomes" id="UP001497644">
    <property type="component" value="Chromosome 5"/>
</dbReference>
<accession>A0AAV2P0X0</accession>
<evidence type="ECO:0000313" key="3">
    <source>
        <dbReference type="Proteomes" id="UP001497644"/>
    </source>
</evidence>
<proteinExistence type="predicted"/>
<gene>
    <name evidence="2" type="ORF">LPLAT_LOCUS10357</name>
</gene>
<evidence type="ECO:0000313" key="2">
    <source>
        <dbReference type="EMBL" id="CAL1684810.1"/>
    </source>
</evidence>
<reference evidence="2" key="1">
    <citation type="submission" date="2024-04" db="EMBL/GenBank/DDBJ databases">
        <authorList>
            <consortium name="Molecular Ecology Group"/>
        </authorList>
    </citation>
    <scope>NUCLEOTIDE SEQUENCE</scope>
</reference>
<sequence>MGITARKEGEHRNLFEELRLRRAGHLSDLSSDLTEGTVLYRTVREERRCVSMERRKEPRKESGRKEIEKARGDRMETGERSERKRDERIGGRIYAAVGAL</sequence>